<dbReference type="Pfam" id="PF00440">
    <property type="entry name" value="TetR_N"/>
    <property type="match status" value="1"/>
</dbReference>
<evidence type="ECO:0000256" key="5">
    <source>
        <dbReference type="SAM" id="MobiDB-lite"/>
    </source>
</evidence>
<dbReference type="SUPFAM" id="SSF48498">
    <property type="entry name" value="Tetracyclin repressor-like, C-terminal domain"/>
    <property type="match status" value="1"/>
</dbReference>
<dbReference type="PANTHER" id="PTHR30055">
    <property type="entry name" value="HTH-TYPE TRANSCRIPTIONAL REGULATOR RUTR"/>
    <property type="match status" value="1"/>
</dbReference>
<evidence type="ECO:0000259" key="6">
    <source>
        <dbReference type="PROSITE" id="PS50977"/>
    </source>
</evidence>
<organism evidence="7 8">
    <name type="scientific">Asanoa iriomotensis</name>
    <dbReference type="NCBI Taxonomy" id="234613"/>
    <lineage>
        <taxon>Bacteria</taxon>
        <taxon>Bacillati</taxon>
        <taxon>Actinomycetota</taxon>
        <taxon>Actinomycetes</taxon>
        <taxon>Micromonosporales</taxon>
        <taxon>Micromonosporaceae</taxon>
        <taxon>Asanoa</taxon>
    </lineage>
</organism>
<gene>
    <name evidence="7" type="ORF">Air01nite_27090</name>
</gene>
<dbReference type="InterPro" id="IPR001647">
    <property type="entry name" value="HTH_TetR"/>
</dbReference>
<evidence type="ECO:0000313" key="8">
    <source>
        <dbReference type="Proteomes" id="UP000624325"/>
    </source>
</evidence>
<accession>A0ABQ4C1G5</accession>
<evidence type="ECO:0000256" key="4">
    <source>
        <dbReference type="PROSITE-ProRule" id="PRU00335"/>
    </source>
</evidence>
<sequence>MTSTTSDARDAREPARRDSAASRRAILDAAADLFCRSGYDGAGTRDIARAAGVDARLITRYFGSKEQLFAEVVDELFAKTLLMTPEHTAEAATELLTAAPPARDGMILTLRSAANPRAAEIMREHVERHYQRELAEGLPGADDRAGRAALLIAICAGVQLMRNVLHDEALTDARHLAPYLRKALDAVAYEDS</sequence>
<dbReference type="PRINTS" id="PR00455">
    <property type="entry name" value="HTHTETR"/>
</dbReference>
<dbReference type="PANTHER" id="PTHR30055:SF234">
    <property type="entry name" value="HTH-TYPE TRANSCRIPTIONAL REGULATOR BETI"/>
    <property type="match status" value="1"/>
</dbReference>
<keyword evidence="1" id="KW-0805">Transcription regulation</keyword>
<evidence type="ECO:0000313" key="7">
    <source>
        <dbReference type="EMBL" id="GIF56614.1"/>
    </source>
</evidence>
<evidence type="ECO:0000256" key="2">
    <source>
        <dbReference type="ARBA" id="ARBA00023125"/>
    </source>
</evidence>
<comment type="caution">
    <text evidence="7">The sequence shown here is derived from an EMBL/GenBank/DDBJ whole genome shotgun (WGS) entry which is preliminary data.</text>
</comment>
<feature type="compositionally biased region" description="Basic and acidic residues" evidence="5">
    <location>
        <begin position="7"/>
        <end position="21"/>
    </location>
</feature>
<keyword evidence="8" id="KW-1185">Reference proteome</keyword>
<proteinExistence type="predicted"/>
<reference evidence="7 8" key="1">
    <citation type="submission" date="2021-01" db="EMBL/GenBank/DDBJ databases">
        <title>Whole genome shotgun sequence of Asanoa iriomotensis NBRC 100142.</title>
        <authorList>
            <person name="Komaki H."/>
            <person name="Tamura T."/>
        </authorList>
    </citation>
    <scope>NUCLEOTIDE SEQUENCE [LARGE SCALE GENOMIC DNA]</scope>
    <source>
        <strain evidence="7 8">NBRC 100142</strain>
    </source>
</reference>
<dbReference type="RefSeq" id="WP_203702491.1">
    <property type="nucleotide sequence ID" value="NZ_BAAALU010000001.1"/>
</dbReference>
<dbReference type="InterPro" id="IPR050109">
    <property type="entry name" value="HTH-type_TetR-like_transc_reg"/>
</dbReference>
<keyword evidence="2 4" id="KW-0238">DNA-binding</keyword>
<dbReference type="InterPro" id="IPR041678">
    <property type="entry name" value="TetR_C_16"/>
</dbReference>
<protein>
    <submittedName>
        <fullName evidence="7">TetR family transcriptional regulator</fullName>
    </submittedName>
</protein>
<feature type="DNA-binding region" description="H-T-H motif" evidence="4">
    <location>
        <begin position="43"/>
        <end position="62"/>
    </location>
</feature>
<keyword evidence="3" id="KW-0804">Transcription</keyword>
<dbReference type="EMBL" id="BONC01000016">
    <property type="protein sequence ID" value="GIF56614.1"/>
    <property type="molecule type" value="Genomic_DNA"/>
</dbReference>
<dbReference type="Gene3D" id="1.10.357.10">
    <property type="entry name" value="Tetracycline Repressor, domain 2"/>
    <property type="match status" value="1"/>
</dbReference>
<evidence type="ECO:0000256" key="3">
    <source>
        <dbReference type="ARBA" id="ARBA00023163"/>
    </source>
</evidence>
<feature type="region of interest" description="Disordered" evidence="5">
    <location>
        <begin position="1"/>
        <end position="21"/>
    </location>
</feature>
<dbReference type="Pfam" id="PF17920">
    <property type="entry name" value="TetR_C_16"/>
    <property type="match status" value="1"/>
</dbReference>
<feature type="domain" description="HTH tetR-type" evidence="6">
    <location>
        <begin position="20"/>
        <end position="80"/>
    </location>
</feature>
<dbReference type="Proteomes" id="UP000624325">
    <property type="component" value="Unassembled WGS sequence"/>
</dbReference>
<dbReference type="InterPro" id="IPR009057">
    <property type="entry name" value="Homeodomain-like_sf"/>
</dbReference>
<evidence type="ECO:0000256" key="1">
    <source>
        <dbReference type="ARBA" id="ARBA00023015"/>
    </source>
</evidence>
<dbReference type="SUPFAM" id="SSF46689">
    <property type="entry name" value="Homeodomain-like"/>
    <property type="match status" value="1"/>
</dbReference>
<dbReference type="PROSITE" id="PS50977">
    <property type="entry name" value="HTH_TETR_2"/>
    <property type="match status" value="1"/>
</dbReference>
<dbReference type="InterPro" id="IPR036271">
    <property type="entry name" value="Tet_transcr_reg_TetR-rel_C_sf"/>
</dbReference>
<name>A0ABQ4C1G5_9ACTN</name>